<evidence type="ECO:0000256" key="2">
    <source>
        <dbReference type="ARBA" id="ARBA00022605"/>
    </source>
</evidence>
<keyword evidence="4 9" id="KW-0808">Transferase</keyword>
<name>A0A6P1NGM1_9PROT</name>
<keyword evidence="2 9" id="KW-0028">Amino-acid biosynthesis</keyword>
<feature type="domain" description="Glutamine amidotransferase" evidence="10">
    <location>
        <begin position="1"/>
        <end position="34"/>
    </location>
</feature>
<reference evidence="13 14" key="1">
    <citation type="submission" date="2020-01" db="EMBL/GenBank/DDBJ databases">
        <title>Genome sequencing of strain KACC 21507.</title>
        <authorList>
            <person name="Heo J."/>
            <person name="Kim S.-J."/>
            <person name="Kim J.-S."/>
            <person name="Hong S.-B."/>
            <person name="Kwon S.-W."/>
        </authorList>
    </citation>
    <scope>NUCLEOTIDE SEQUENCE [LARGE SCALE GENOMIC DNA]</scope>
    <source>
        <strain evidence="13 14">KACC 21507</strain>
    </source>
</reference>
<comment type="similarity">
    <text evidence="8">In the C-terminal section; belongs to the anthranilate phosphoribosyltransferase family.</text>
</comment>
<feature type="binding site" evidence="9">
    <location>
        <position position="156"/>
    </location>
    <ligand>
        <name>anthranilate</name>
        <dbReference type="ChEBI" id="CHEBI:16567"/>
        <label>1</label>
    </ligand>
</feature>
<feature type="binding site" evidence="9">
    <location>
        <position position="125"/>
    </location>
    <ligand>
        <name>5-phospho-alpha-D-ribose 1-diphosphate</name>
        <dbReference type="ChEBI" id="CHEBI:58017"/>
    </ligand>
</feature>
<comment type="function">
    <text evidence="9">Catalyzes the transfer of the phosphoribosyl group of 5-phosphorylribose-1-pyrophosphate (PRPP) to anthranilate to yield N-(5'-phosphoribosyl)-anthranilate (PRA).</text>
</comment>
<comment type="catalytic activity">
    <reaction evidence="7 9">
        <text>N-(5-phospho-beta-D-ribosyl)anthranilate + diphosphate = 5-phospho-alpha-D-ribose 1-diphosphate + anthranilate</text>
        <dbReference type="Rhea" id="RHEA:11768"/>
        <dbReference type="ChEBI" id="CHEBI:16567"/>
        <dbReference type="ChEBI" id="CHEBI:18277"/>
        <dbReference type="ChEBI" id="CHEBI:33019"/>
        <dbReference type="ChEBI" id="CHEBI:58017"/>
        <dbReference type="EC" id="2.4.2.18"/>
    </reaction>
</comment>
<protein>
    <recommendedName>
        <fullName evidence="9">Anthranilate phosphoribosyltransferase</fullName>
        <ecNumber evidence="9">2.4.2.18</ecNumber>
    </recommendedName>
</protein>
<comment type="pathway">
    <text evidence="1 9">Amino-acid biosynthesis; L-tryptophan biosynthesis; L-tryptophan from chorismate: step 2/5.</text>
</comment>
<evidence type="ECO:0000256" key="4">
    <source>
        <dbReference type="ARBA" id="ARBA00022679"/>
    </source>
</evidence>
<comment type="similarity">
    <text evidence="9">Belongs to the anthranilate phosphoribosyltransferase family.</text>
</comment>
<feature type="binding site" evidence="9">
    <location>
        <begin position="153"/>
        <end position="161"/>
    </location>
    <ligand>
        <name>5-phospho-alpha-D-ribose 1-diphosphate</name>
        <dbReference type="ChEBI" id="CHEBI:58017"/>
    </ligand>
</feature>
<keyword evidence="9" id="KW-0479">Metal-binding</keyword>
<feature type="binding site" evidence="9">
    <location>
        <position position="133"/>
    </location>
    <ligand>
        <name>5-phospho-alpha-D-ribose 1-diphosphate</name>
        <dbReference type="ChEBI" id="CHEBI:58017"/>
    </ligand>
</feature>
<feature type="binding site" evidence="9">
    <location>
        <position position="125"/>
    </location>
    <ligand>
        <name>anthranilate</name>
        <dbReference type="ChEBI" id="CHEBI:16567"/>
        <label>1</label>
    </ligand>
</feature>
<organism evidence="13 14">
    <name type="scientific">Aristophania vespae</name>
    <dbReference type="NCBI Taxonomy" id="2697033"/>
    <lineage>
        <taxon>Bacteria</taxon>
        <taxon>Pseudomonadati</taxon>
        <taxon>Pseudomonadota</taxon>
        <taxon>Alphaproteobacteria</taxon>
        <taxon>Acetobacterales</taxon>
        <taxon>Acetobacteraceae</taxon>
        <taxon>Aristophania</taxon>
    </lineage>
</organism>
<dbReference type="UniPathway" id="UPA00035">
    <property type="reaction ID" value="UER00041"/>
</dbReference>
<feature type="binding site" evidence="9">
    <location>
        <position position="274"/>
    </location>
    <ligand>
        <name>Mg(2+)</name>
        <dbReference type="ChEBI" id="CHEBI:18420"/>
        <label>2</label>
    </ligand>
</feature>
<dbReference type="PROSITE" id="PS51273">
    <property type="entry name" value="GATASE_TYPE_1"/>
    <property type="match status" value="1"/>
</dbReference>
<evidence type="ECO:0000313" key="14">
    <source>
        <dbReference type="Proteomes" id="UP000463975"/>
    </source>
</evidence>
<keyword evidence="3 9" id="KW-0328">Glycosyltransferase</keyword>
<dbReference type="NCBIfam" id="TIGR01245">
    <property type="entry name" value="trpD"/>
    <property type="match status" value="1"/>
</dbReference>
<dbReference type="GO" id="GO:0004048">
    <property type="term" value="F:anthranilate phosphoribosyltransferase activity"/>
    <property type="evidence" value="ECO:0007669"/>
    <property type="project" value="UniProtKB-UniRule"/>
</dbReference>
<dbReference type="Pfam" id="PF02885">
    <property type="entry name" value="Glycos_trans_3N"/>
    <property type="match status" value="1"/>
</dbReference>
<gene>
    <name evidence="9 13" type="primary">trpD</name>
    <name evidence="13" type="ORF">GT348_03575</name>
</gene>
<dbReference type="InterPro" id="IPR036320">
    <property type="entry name" value="Glycosyl_Trfase_fam3_N_dom_sf"/>
</dbReference>
<dbReference type="EC" id="2.4.2.18" evidence="9"/>
<dbReference type="GO" id="GO:0000287">
    <property type="term" value="F:magnesium ion binding"/>
    <property type="evidence" value="ECO:0007669"/>
    <property type="project" value="UniProtKB-UniRule"/>
</dbReference>
<evidence type="ECO:0000256" key="7">
    <source>
        <dbReference type="ARBA" id="ARBA00052328"/>
    </source>
</evidence>
<keyword evidence="6 9" id="KW-0057">Aromatic amino acid biosynthesis</keyword>
<dbReference type="InterPro" id="IPR005940">
    <property type="entry name" value="Anthranilate_Pribosyl_Tfrase"/>
</dbReference>
<keyword evidence="9" id="KW-0460">Magnesium</keyword>
<evidence type="ECO:0000256" key="5">
    <source>
        <dbReference type="ARBA" id="ARBA00022822"/>
    </source>
</evidence>
<evidence type="ECO:0000256" key="9">
    <source>
        <dbReference type="HAMAP-Rule" id="MF_00211"/>
    </source>
</evidence>
<dbReference type="Pfam" id="PF00117">
    <property type="entry name" value="GATase"/>
    <property type="match status" value="1"/>
</dbReference>
<feature type="binding site" evidence="9">
    <location>
        <position position="165"/>
    </location>
    <ligand>
        <name>5-phospho-alpha-D-ribose 1-diphosphate</name>
        <dbReference type="ChEBI" id="CHEBI:58017"/>
    </ligand>
</feature>
<dbReference type="GO" id="GO:0005829">
    <property type="term" value="C:cytosol"/>
    <property type="evidence" value="ECO:0007669"/>
    <property type="project" value="TreeGrafter"/>
</dbReference>
<dbReference type="Pfam" id="PF00591">
    <property type="entry name" value="Glycos_transf_3"/>
    <property type="match status" value="1"/>
</dbReference>
<feature type="binding site" evidence="9">
    <location>
        <position position="137"/>
    </location>
    <ligand>
        <name>Mg(2+)</name>
        <dbReference type="ChEBI" id="CHEBI:18420"/>
        <label>1</label>
    </ligand>
</feature>
<feature type="binding site" evidence="9">
    <location>
        <position position="211"/>
    </location>
    <ligand>
        <name>anthranilate</name>
        <dbReference type="ChEBI" id="CHEBI:16567"/>
        <label>2</label>
    </ligand>
</feature>
<keyword evidence="5 9" id="KW-0822">Tryptophan biosynthesis</keyword>
<dbReference type="InterPro" id="IPR000312">
    <property type="entry name" value="Glycosyl_Trfase_fam3"/>
</dbReference>
<feature type="domain" description="Glycosyl transferase family 3" evidence="11">
    <location>
        <begin position="119"/>
        <end position="381"/>
    </location>
</feature>
<dbReference type="SUPFAM" id="SSF52317">
    <property type="entry name" value="Class I glutamine amidotransferase-like"/>
    <property type="match status" value="1"/>
</dbReference>
<evidence type="ECO:0000259" key="11">
    <source>
        <dbReference type="Pfam" id="PF00591"/>
    </source>
</evidence>
<dbReference type="Gene3D" id="1.20.970.10">
    <property type="entry name" value="Transferase, Pyrimidine Nucleoside Phosphorylase, Chain C"/>
    <property type="match status" value="1"/>
</dbReference>
<dbReference type="SUPFAM" id="SSF52418">
    <property type="entry name" value="Nucleoside phosphorylase/phosphoribosyltransferase catalytic domain"/>
    <property type="match status" value="1"/>
</dbReference>
<dbReference type="KEGG" id="bomb:GT348_03575"/>
<keyword evidence="14" id="KW-1185">Reference proteome</keyword>
<dbReference type="EMBL" id="CP047652">
    <property type="protein sequence ID" value="QHI96373.1"/>
    <property type="molecule type" value="Genomic_DNA"/>
</dbReference>
<evidence type="ECO:0000259" key="10">
    <source>
        <dbReference type="Pfam" id="PF00117"/>
    </source>
</evidence>
<dbReference type="Proteomes" id="UP000463975">
    <property type="component" value="Chromosome"/>
</dbReference>
<evidence type="ECO:0000259" key="12">
    <source>
        <dbReference type="Pfam" id="PF02885"/>
    </source>
</evidence>
<accession>A0A6P1NGM1</accession>
<evidence type="ECO:0000256" key="3">
    <source>
        <dbReference type="ARBA" id="ARBA00022676"/>
    </source>
</evidence>
<feature type="binding site" evidence="9">
    <location>
        <begin position="135"/>
        <end position="138"/>
    </location>
    <ligand>
        <name>5-phospho-alpha-D-ribose 1-diphosphate</name>
        <dbReference type="ChEBI" id="CHEBI:58017"/>
    </ligand>
</feature>
<dbReference type="HAMAP" id="MF_00211">
    <property type="entry name" value="TrpD"/>
    <property type="match status" value="1"/>
</dbReference>
<dbReference type="InterPro" id="IPR029062">
    <property type="entry name" value="Class_I_gatase-like"/>
</dbReference>
<dbReference type="SUPFAM" id="SSF47648">
    <property type="entry name" value="Nucleoside phosphorylase/phosphoribosyltransferase N-terminal domain"/>
    <property type="match status" value="1"/>
</dbReference>
<dbReference type="InterPro" id="IPR017459">
    <property type="entry name" value="Glycosyl_Trfase_fam3_N_dom"/>
</dbReference>
<dbReference type="PANTHER" id="PTHR43285:SF2">
    <property type="entry name" value="ANTHRANILATE PHOSPHORIBOSYLTRANSFERASE"/>
    <property type="match status" value="1"/>
</dbReference>
<dbReference type="AlphaFoldDB" id="A0A6P1NGM1"/>
<evidence type="ECO:0000256" key="6">
    <source>
        <dbReference type="ARBA" id="ARBA00023141"/>
    </source>
</evidence>
<feature type="domain" description="Glycosyl transferase family 3 N-terminal" evidence="12">
    <location>
        <begin position="49"/>
        <end position="108"/>
    </location>
</feature>
<proteinExistence type="inferred from homology"/>
<comment type="subunit">
    <text evidence="9">Homodimer.</text>
</comment>
<dbReference type="PANTHER" id="PTHR43285">
    <property type="entry name" value="ANTHRANILATE PHOSPHORIBOSYLTRANSFERASE"/>
    <property type="match status" value="1"/>
</dbReference>
<dbReference type="Gene3D" id="3.40.1030.10">
    <property type="entry name" value="Nucleoside phosphorylase/phosphoribosyltransferase catalytic domain"/>
    <property type="match status" value="1"/>
</dbReference>
<dbReference type="FunFam" id="3.40.1030.10:FF:000002">
    <property type="entry name" value="Anthranilate phosphoribosyltransferase"/>
    <property type="match status" value="1"/>
</dbReference>
<evidence type="ECO:0000313" key="13">
    <source>
        <dbReference type="EMBL" id="QHI96373.1"/>
    </source>
</evidence>
<comment type="caution">
    <text evidence="9">Lacks conserved residue(s) required for the propagation of feature annotation.</text>
</comment>
<dbReference type="GO" id="GO:0000162">
    <property type="term" value="P:L-tryptophan biosynthetic process"/>
    <property type="evidence" value="ECO:0007669"/>
    <property type="project" value="UniProtKB-UniRule"/>
</dbReference>
<evidence type="ECO:0000256" key="8">
    <source>
        <dbReference type="ARBA" id="ARBA00061188"/>
    </source>
</evidence>
<feature type="binding site" evidence="9">
    <location>
        <position position="273"/>
    </location>
    <ligand>
        <name>Mg(2+)</name>
        <dbReference type="ChEBI" id="CHEBI:18420"/>
        <label>2</label>
    </ligand>
</feature>
<sequence>MGVRHRDYPVHGVQFHPESIASEAGRDLLANFLAIAGIKRGEKKGSFSQILKQAATGKSLTSLQAELAFEDIMKGHVPENQLASFLTALYIRGETKEELLGAVKAVRRCMLKVNNIAENAIDVCGTGGDGLGTLNVSTAVSFVLAGLGIPVAKHGNRALSSLSGATDVLEALGIPSDSDIDKQENRLREDGIAFLAAPHHHPAMKFALPVRKALGFRTLFNLLGPLCNPAQVKRQLVGVFDEKWCEPIAEVLGALGGTHIWAVHGKTDEGGIDEVTLAGPTKVVAWEEGKLCHFTLEPEMVGLPNMPIHLLRGGGAESNAQRMIALFEGEKGCYRDTVLFNAAIALHIAGHGNVIENGNISSKVLKENMERASYSLDKGLALKTLNRVKKSFLTNA</sequence>
<feature type="binding site" evidence="9">
    <location>
        <position position="274"/>
    </location>
    <ligand>
        <name>Mg(2+)</name>
        <dbReference type="ChEBI" id="CHEBI:18420"/>
        <label>1</label>
    </ligand>
</feature>
<dbReference type="InterPro" id="IPR017926">
    <property type="entry name" value="GATASE"/>
</dbReference>
<dbReference type="InterPro" id="IPR035902">
    <property type="entry name" value="Nuc_phospho_transferase"/>
</dbReference>
<comment type="cofactor">
    <cofactor evidence="9">
        <name>Mg(2+)</name>
        <dbReference type="ChEBI" id="CHEBI:18420"/>
    </cofactor>
    <text evidence="9">Binds 2 magnesium ions per monomer.</text>
</comment>
<dbReference type="Gene3D" id="3.40.50.880">
    <property type="match status" value="1"/>
</dbReference>
<feature type="binding site" evidence="9">
    <location>
        <begin position="128"/>
        <end position="129"/>
    </location>
    <ligand>
        <name>5-phospho-alpha-D-ribose 1-diphosphate</name>
        <dbReference type="ChEBI" id="CHEBI:58017"/>
    </ligand>
</feature>
<evidence type="ECO:0000256" key="1">
    <source>
        <dbReference type="ARBA" id="ARBA00004907"/>
    </source>
</evidence>